<dbReference type="AlphaFoldDB" id="A0A0M3APJ2"/>
<name>A0A0M3APJ2_9SPHN</name>
<gene>
    <name evidence="1" type="ORF">YP76_17605</name>
</gene>
<evidence type="ECO:0000313" key="2">
    <source>
        <dbReference type="Proteomes" id="UP000033874"/>
    </source>
</evidence>
<keyword evidence="2" id="KW-1185">Reference proteome</keyword>
<dbReference type="RefSeq" id="WP_046764944.1">
    <property type="nucleotide sequence ID" value="NZ_LBIC01000008.1"/>
</dbReference>
<sequence length="215" mass="23726">MATADEMAMLGVYQRLMVEAKERAMSINALTGDQRGIPSPLVHEYGILQIRMLCEIIGLSCLVAHGDLVAKAKPDLRKAFAPGQIFAELEKMHDDFYPVPMKPEKTEYGWHMAEYDGAAYMTKGEVAGVWGKCGDVLHRGHLKKLLKTNSPVQNHFLDLQQWGQKIMNLLSAHRIITQSRNLAFVCLLEDSNGEVNVALGEAGREPDPGLIGNAA</sequence>
<comment type="caution">
    <text evidence="1">The sequence shown here is derived from an EMBL/GenBank/DDBJ whole genome shotgun (WGS) entry which is preliminary data.</text>
</comment>
<organism evidence="1 2">
    <name type="scientific">Sphingobium chungbukense</name>
    <dbReference type="NCBI Taxonomy" id="56193"/>
    <lineage>
        <taxon>Bacteria</taxon>
        <taxon>Pseudomonadati</taxon>
        <taxon>Pseudomonadota</taxon>
        <taxon>Alphaproteobacteria</taxon>
        <taxon>Sphingomonadales</taxon>
        <taxon>Sphingomonadaceae</taxon>
        <taxon>Sphingobium</taxon>
    </lineage>
</organism>
<reference evidence="1 2" key="1">
    <citation type="submission" date="2015-04" db="EMBL/GenBank/DDBJ databases">
        <title>Genome sequence of aromatic hydrocarbons-degrading Sphingobium chungbukense DJ77.</title>
        <authorList>
            <person name="Kim Y.-C."/>
            <person name="Chae J.-C."/>
        </authorList>
    </citation>
    <scope>NUCLEOTIDE SEQUENCE [LARGE SCALE GENOMIC DNA]</scope>
    <source>
        <strain evidence="1 2">DJ77</strain>
    </source>
</reference>
<proteinExistence type="predicted"/>
<protein>
    <submittedName>
        <fullName evidence="1">Uncharacterized protein</fullName>
    </submittedName>
</protein>
<dbReference type="Proteomes" id="UP000033874">
    <property type="component" value="Unassembled WGS sequence"/>
</dbReference>
<accession>A0A0M3APJ2</accession>
<dbReference type="EMBL" id="LBIC01000008">
    <property type="protein sequence ID" value="KKW90841.1"/>
    <property type="molecule type" value="Genomic_DNA"/>
</dbReference>
<evidence type="ECO:0000313" key="1">
    <source>
        <dbReference type="EMBL" id="KKW90841.1"/>
    </source>
</evidence>
<dbReference type="PATRIC" id="fig|56193.3.peg.3686"/>